<organism evidence="3 4">
    <name type="scientific">Streptodolium elevatio</name>
    <dbReference type="NCBI Taxonomy" id="3157996"/>
    <lineage>
        <taxon>Bacteria</taxon>
        <taxon>Bacillati</taxon>
        <taxon>Actinomycetota</taxon>
        <taxon>Actinomycetes</taxon>
        <taxon>Kitasatosporales</taxon>
        <taxon>Streptomycetaceae</taxon>
        <taxon>Streptodolium</taxon>
    </lineage>
</organism>
<gene>
    <name evidence="3" type="ORF">AB0C36_28965</name>
</gene>
<feature type="signal peptide" evidence="2">
    <location>
        <begin position="1"/>
        <end position="19"/>
    </location>
</feature>
<accession>A0ABV3DP51</accession>
<evidence type="ECO:0000256" key="2">
    <source>
        <dbReference type="SAM" id="SignalP"/>
    </source>
</evidence>
<evidence type="ECO:0000256" key="1">
    <source>
        <dbReference type="SAM" id="MobiDB-lite"/>
    </source>
</evidence>
<dbReference type="RefSeq" id="WP_358359559.1">
    <property type="nucleotide sequence ID" value="NZ_JBEZFP010000091.1"/>
</dbReference>
<keyword evidence="2" id="KW-0732">Signal</keyword>
<sequence>MRALAGVAVACVLVLSACGEDDSGDKSTSPPSSSGVSAPATASSVPTTAQSSSAPSPSDSAATQPSATSAKPSSAPASSAPPSGPVAAPKSKEGAIQRYEDYLHAVGREDIDVMCEIAGPAMKGYDGPCREGFTIMLQMFPAAQKAALRTATVDGTKVVVVNPAKVEMPATAVKGGARFTENDLGDHTLEYTGGNWFITD</sequence>
<dbReference type="PROSITE" id="PS51257">
    <property type="entry name" value="PROKAR_LIPOPROTEIN"/>
    <property type="match status" value="1"/>
</dbReference>
<protein>
    <submittedName>
        <fullName evidence="3">Uncharacterized protein</fullName>
    </submittedName>
</protein>
<feature type="region of interest" description="Disordered" evidence="1">
    <location>
        <begin position="19"/>
        <end position="92"/>
    </location>
</feature>
<reference evidence="3 4" key="1">
    <citation type="submission" date="2024-06" db="EMBL/GenBank/DDBJ databases">
        <title>The Natural Products Discovery Center: Release of the First 8490 Sequenced Strains for Exploring Actinobacteria Biosynthetic Diversity.</title>
        <authorList>
            <person name="Kalkreuter E."/>
            <person name="Kautsar S.A."/>
            <person name="Yang D."/>
            <person name="Bader C.D."/>
            <person name="Teijaro C.N."/>
            <person name="Fluegel L."/>
            <person name="Davis C.M."/>
            <person name="Simpson J.R."/>
            <person name="Lauterbach L."/>
            <person name="Steele A.D."/>
            <person name="Gui C."/>
            <person name="Meng S."/>
            <person name="Li G."/>
            <person name="Viehrig K."/>
            <person name="Ye F."/>
            <person name="Su P."/>
            <person name="Kiefer A.F."/>
            <person name="Nichols A."/>
            <person name="Cepeda A.J."/>
            <person name="Yan W."/>
            <person name="Fan B."/>
            <person name="Jiang Y."/>
            <person name="Adhikari A."/>
            <person name="Zheng C.-J."/>
            <person name="Schuster L."/>
            <person name="Cowan T.M."/>
            <person name="Smanski M.J."/>
            <person name="Chevrette M.G."/>
            <person name="De Carvalho L.P.S."/>
            <person name="Shen B."/>
        </authorList>
    </citation>
    <scope>NUCLEOTIDE SEQUENCE [LARGE SCALE GENOMIC DNA]</scope>
    <source>
        <strain evidence="3 4">NPDC048946</strain>
    </source>
</reference>
<name>A0ABV3DP51_9ACTN</name>
<evidence type="ECO:0000313" key="3">
    <source>
        <dbReference type="EMBL" id="MEU8137530.1"/>
    </source>
</evidence>
<evidence type="ECO:0000313" key="4">
    <source>
        <dbReference type="Proteomes" id="UP001551482"/>
    </source>
</evidence>
<dbReference type="Proteomes" id="UP001551482">
    <property type="component" value="Unassembled WGS sequence"/>
</dbReference>
<comment type="caution">
    <text evidence="3">The sequence shown here is derived from an EMBL/GenBank/DDBJ whole genome shotgun (WGS) entry which is preliminary data.</text>
</comment>
<keyword evidence="4" id="KW-1185">Reference proteome</keyword>
<proteinExistence type="predicted"/>
<feature type="chain" id="PRO_5045689668" evidence="2">
    <location>
        <begin position="20"/>
        <end position="200"/>
    </location>
</feature>
<dbReference type="EMBL" id="JBEZFP010000091">
    <property type="protein sequence ID" value="MEU8137530.1"/>
    <property type="molecule type" value="Genomic_DNA"/>
</dbReference>
<feature type="compositionally biased region" description="Low complexity" evidence="1">
    <location>
        <begin position="26"/>
        <end position="89"/>
    </location>
</feature>